<dbReference type="Proteomes" id="UP000298663">
    <property type="component" value="Unassembled WGS sequence"/>
</dbReference>
<keyword evidence="2" id="KW-1185">Reference proteome</keyword>
<name>A0A4U5NVA1_STECR</name>
<sequence>MHPDDPICPNAGRRFEVQNNKRGRPDWTTLTRRRTAGVPGIARGRQRSCICRESPKDAGFAWNRAICSALQTPKVEFNRLRDEQHDLPNSSSSSRLPKFKCLQYPWLMQRSSSKSIFSNLSRSNKFNPGEHSPPRLFLESFNSPLDKPVLSYTVLRFTTSVNNIREQVLDWKNT</sequence>
<organism evidence="1 2">
    <name type="scientific">Steinernema carpocapsae</name>
    <name type="common">Entomopathogenic nematode</name>
    <dbReference type="NCBI Taxonomy" id="34508"/>
    <lineage>
        <taxon>Eukaryota</taxon>
        <taxon>Metazoa</taxon>
        <taxon>Ecdysozoa</taxon>
        <taxon>Nematoda</taxon>
        <taxon>Chromadorea</taxon>
        <taxon>Rhabditida</taxon>
        <taxon>Tylenchina</taxon>
        <taxon>Panagrolaimomorpha</taxon>
        <taxon>Strongyloidoidea</taxon>
        <taxon>Steinernematidae</taxon>
        <taxon>Steinernema</taxon>
    </lineage>
</organism>
<gene>
    <name evidence="1" type="ORF">L596_011596</name>
</gene>
<reference evidence="1 2" key="2">
    <citation type="journal article" date="2019" name="G3 (Bethesda)">
        <title>Hybrid Assembly of the Genome of the Entomopathogenic Nematode Steinernema carpocapsae Identifies the X-Chromosome.</title>
        <authorList>
            <person name="Serra L."/>
            <person name="Macchietto M."/>
            <person name="Macias-Munoz A."/>
            <person name="McGill C.J."/>
            <person name="Rodriguez I.M."/>
            <person name="Rodriguez B."/>
            <person name="Murad R."/>
            <person name="Mortazavi A."/>
        </authorList>
    </citation>
    <scope>NUCLEOTIDE SEQUENCE [LARGE SCALE GENOMIC DNA]</scope>
    <source>
        <strain evidence="1 2">ALL</strain>
    </source>
</reference>
<evidence type="ECO:0000313" key="2">
    <source>
        <dbReference type="Proteomes" id="UP000298663"/>
    </source>
</evidence>
<dbReference type="AlphaFoldDB" id="A0A4U5NVA1"/>
<accession>A0A4U5NVA1</accession>
<proteinExistence type="predicted"/>
<protein>
    <submittedName>
        <fullName evidence="1">Uncharacterized protein</fullName>
    </submittedName>
</protein>
<comment type="caution">
    <text evidence="1">The sequence shown here is derived from an EMBL/GenBank/DDBJ whole genome shotgun (WGS) entry which is preliminary data.</text>
</comment>
<evidence type="ECO:0000313" key="1">
    <source>
        <dbReference type="EMBL" id="TKR87144.1"/>
    </source>
</evidence>
<dbReference type="EMBL" id="AZBU02000003">
    <property type="protein sequence ID" value="TKR87144.1"/>
    <property type="molecule type" value="Genomic_DNA"/>
</dbReference>
<reference evidence="1 2" key="1">
    <citation type="journal article" date="2015" name="Genome Biol.">
        <title>Comparative genomics of Steinernema reveals deeply conserved gene regulatory networks.</title>
        <authorList>
            <person name="Dillman A.R."/>
            <person name="Macchietto M."/>
            <person name="Porter C.F."/>
            <person name="Rogers A."/>
            <person name="Williams B."/>
            <person name="Antoshechkin I."/>
            <person name="Lee M.M."/>
            <person name="Goodwin Z."/>
            <person name="Lu X."/>
            <person name="Lewis E.E."/>
            <person name="Goodrich-Blair H."/>
            <person name="Stock S.P."/>
            <person name="Adams B.J."/>
            <person name="Sternberg P.W."/>
            <person name="Mortazavi A."/>
        </authorList>
    </citation>
    <scope>NUCLEOTIDE SEQUENCE [LARGE SCALE GENOMIC DNA]</scope>
    <source>
        <strain evidence="1 2">ALL</strain>
    </source>
</reference>